<reference evidence="2 3" key="1">
    <citation type="submission" date="2018-09" db="EMBL/GenBank/DDBJ databases">
        <title>Genomic Encyclopedia of Archaeal and Bacterial Type Strains, Phase II (KMG-II): from individual species to whole genera.</title>
        <authorList>
            <person name="Goeker M."/>
        </authorList>
    </citation>
    <scope>NUCLEOTIDE SEQUENCE [LARGE SCALE GENOMIC DNA]</scope>
    <source>
        <strain evidence="2 3">DSM 13151</strain>
    </source>
</reference>
<dbReference type="Pfam" id="PF14221">
    <property type="entry name" value="DUF4330"/>
    <property type="match status" value="1"/>
</dbReference>
<dbReference type="Proteomes" id="UP000283805">
    <property type="component" value="Unassembled WGS sequence"/>
</dbReference>
<dbReference type="AlphaFoldDB" id="A0A419WRJ7"/>
<dbReference type="RefSeq" id="WP_120243542.1">
    <property type="nucleotide sequence ID" value="NZ_RAPO01000001.1"/>
</dbReference>
<dbReference type="InterPro" id="IPR025480">
    <property type="entry name" value="DUF4330"/>
</dbReference>
<sequence length="374" mass="40043">MELIDEKGNLFGVVNVIDALVVLLVLAVGVAGIAVVGVLGPGDDTTDGDDGPPTETRYATIDLGTQSLSNAEAVATGDEMTGDVEDERLAVTDVYAVPAGNETADVTVRTEVKGTQYENGTFAFGGNEVAADHNISIQTDEYDVTGTIETVENTTAELQTNETEVLFDRTVDRETAEAIEAGDEAQLGNETTATLETASVYPLSDGQYRVVAGATLETLATEDDPRYGSAIVEPESTIAFSTAEYDLRPTIRELGTTDEPGEPSTTTVEIDLDQLGEREASQFEPGLTETAGGDTWATITNVDREPASVIVETEDGNLHERQHPTKYDVTLTVDLETRETDLGQQFKGESLRNGDTVYLDFGVTTVEQRAWIVD</sequence>
<dbReference type="EMBL" id="RAPO01000001">
    <property type="protein sequence ID" value="RKD98084.1"/>
    <property type="molecule type" value="Genomic_DNA"/>
</dbReference>
<dbReference type="OrthoDB" id="202569at2157"/>
<evidence type="ECO:0000256" key="1">
    <source>
        <dbReference type="SAM" id="Phobius"/>
    </source>
</evidence>
<protein>
    <submittedName>
        <fullName evidence="2">Uncharacterized protein DUF4330</fullName>
    </submittedName>
</protein>
<keyword evidence="1" id="KW-0812">Transmembrane</keyword>
<keyword evidence="1" id="KW-0472">Membrane</keyword>
<accession>A0A419WRJ7</accession>
<gene>
    <name evidence="2" type="ORF">ATJ93_1086</name>
</gene>
<keyword evidence="3" id="KW-1185">Reference proteome</keyword>
<keyword evidence="1" id="KW-1133">Transmembrane helix</keyword>
<organism evidence="2 3">
    <name type="scientific">Halopiger aswanensis</name>
    <dbReference type="NCBI Taxonomy" id="148449"/>
    <lineage>
        <taxon>Archaea</taxon>
        <taxon>Methanobacteriati</taxon>
        <taxon>Methanobacteriota</taxon>
        <taxon>Stenosarchaea group</taxon>
        <taxon>Halobacteria</taxon>
        <taxon>Halobacteriales</taxon>
        <taxon>Natrialbaceae</taxon>
        <taxon>Halopiger</taxon>
    </lineage>
</organism>
<evidence type="ECO:0000313" key="3">
    <source>
        <dbReference type="Proteomes" id="UP000283805"/>
    </source>
</evidence>
<comment type="caution">
    <text evidence="2">The sequence shown here is derived from an EMBL/GenBank/DDBJ whole genome shotgun (WGS) entry which is preliminary data.</text>
</comment>
<name>A0A419WRJ7_9EURY</name>
<feature type="transmembrane region" description="Helical" evidence="1">
    <location>
        <begin position="12"/>
        <end position="39"/>
    </location>
</feature>
<evidence type="ECO:0000313" key="2">
    <source>
        <dbReference type="EMBL" id="RKD98084.1"/>
    </source>
</evidence>
<proteinExistence type="predicted"/>